<reference evidence="2" key="1">
    <citation type="journal article" date="2012" name="Nature">
        <title>A physical, genetic and functional sequence assembly of the barley genome.</title>
        <authorList>
            <consortium name="The International Barley Genome Sequencing Consortium"/>
            <person name="Mayer K.F."/>
            <person name="Waugh R."/>
            <person name="Brown J.W."/>
            <person name="Schulman A."/>
            <person name="Langridge P."/>
            <person name="Platzer M."/>
            <person name="Fincher G.B."/>
            <person name="Muehlbauer G.J."/>
            <person name="Sato K."/>
            <person name="Close T.J."/>
            <person name="Wise R.P."/>
            <person name="Stein N."/>
        </authorList>
    </citation>
    <scope>NUCLEOTIDE SEQUENCE [LARGE SCALE GENOMIC DNA]</scope>
    <source>
        <strain evidence="2">cv. Morex</strain>
    </source>
</reference>
<keyword evidence="2" id="KW-1185">Reference proteome</keyword>
<name>A0A8I7B5G3_HORVV</name>
<evidence type="ECO:0000313" key="1">
    <source>
        <dbReference type="EnsemblPlants" id="HORVU.MOREX.r3.3HG0274660.1.CDS1"/>
    </source>
</evidence>
<reference evidence="1" key="3">
    <citation type="submission" date="2022-01" db="UniProtKB">
        <authorList>
            <consortium name="EnsemblPlants"/>
        </authorList>
    </citation>
    <scope>IDENTIFICATION</scope>
    <source>
        <strain evidence="1">subsp. vulgare</strain>
    </source>
</reference>
<evidence type="ECO:0000313" key="2">
    <source>
        <dbReference type="Proteomes" id="UP000011116"/>
    </source>
</evidence>
<dbReference type="Proteomes" id="UP000011116">
    <property type="component" value="Chromosome 3H"/>
</dbReference>
<reference evidence="1" key="2">
    <citation type="submission" date="2020-10" db="EMBL/GenBank/DDBJ databases">
        <authorList>
            <person name="Scholz U."/>
            <person name="Mascher M."/>
            <person name="Fiebig A."/>
        </authorList>
    </citation>
    <scope>NUCLEOTIDE SEQUENCE [LARGE SCALE GENOMIC DNA]</scope>
    <source>
        <strain evidence="1">cv. Morex</strain>
    </source>
</reference>
<accession>A0A8I7B5G3</accession>
<dbReference type="SMR" id="A0A8I7B5G3"/>
<dbReference type="Gramene" id="HORVU.MOREX.r3.3HG0274660.1">
    <property type="protein sequence ID" value="HORVU.MOREX.r3.3HG0274660.1.CDS1"/>
    <property type="gene ID" value="HORVU.MOREX.r3.3HG0274660"/>
</dbReference>
<organism evidence="1 2">
    <name type="scientific">Hordeum vulgare subsp. vulgare</name>
    <name type="common">Domesticated barley</name>
    <dbReference type="NCBI Taxonomy" id="112509"/>
    <lineage>
        <taxon>Eukaryota</taxon>
        <taxon>Viridiplantae</taxon>
        <taxon>Streptophyta</taxon>
        <taxon>Embryophyta</taxon>
        <taxon>Tracheophyta</taxon>
        <taxon>Spermatophyta</taxon>
        <taxon>Magnoliopsida</taxon>
        <taxon>Liliopsida</taxon>
        <taxon>Poales</taxon>
        <taxon>Poaceae</taxon>
        <taxon>BOP clade</taxon>
        <taxon>Pooideae</taxon>
        <taxon>Triticodae</taxon>
        <taxon>Triticeae</taxon>
        <taxon>Hordeinae</taxon>
        <taxon>Hordeum</taxon>
    </lineage>
</organism>
<dbReference type="Gramene" id="HORVU.MOREX.r2.3HG0227620.1">
    <property type="protein sequence ID" value="HORVU.MOREX.r2.3HG0227620.1.CDS.1"/>
    <property type="gene ID" value="HORVU.MOREX.r2.3HG0227620"/>
</dbReference>
<protein>
    <submittedName>
        <fullName evidence="1">Uncharacterized protein</fullName>
    </submittedName>
</protein>
<proteinExistence type="predicted"/>
<sequence length="104" mass="12463">MNFPSVLTREEAKAWMPSPWVIRAKGSRIQARWERRLLIVKTDEQAMEVWRQRFLQDVLEEREFWARQRTVRAAERVERHERKAAVVAQCDLGHASTWSTDDDR</sequence>
<dbReference type="AlphaFoldDB" id="A0A8I7B5G3"/>
<dbReference type="EnsemblPlants" id="HORVU.MOREX.r3.3HG0274660.1">
    <property type="protein sequence ID" value="HORVU.MOREX.r3.3HG0274660.1.CDS1"/>
    <property type="gene ID" value="HORVU.MOREX.r3.3HG0274660"/>
</dbReference>